<feature type="chain" id="PRO_5040782815" description="Kelch repeat-containing protein" evidence="3">
    <location>
        <begin position="23"/>
        <end position="391"/>
    </location>
</feature>
<evidence type="ECO:0000313" key="5">
    <source>
        <dbReference type="Proteomes" id="UP001150538"/>
    </source>
</evidence>
<evidence type="ECO:0000256" key="1">
    <source>
        <dbReference type="ARBA" id="ARBA00022441"/>
    </source>
</evidence>
<dbReference type="EMBL" id="JANBPU010000002">
    <property type="protein sequence ID" value="KAJ1921891.1"/>
    <property type="molecule type" value="Genomic_DNA"/>
</dbReference>
<gene>
    <name evidence="4" type="ORF">H4219_000237</name>
</gene>
<evidence type="ECO:0000313" key="4">
    <source>
        <dbReference type="EMBL" id="KAJ1921891.1"/>
    </source>
</evidence>
<dbReference type="PANTHER" id="PTHR24412:SF489">
    <property type="entry name" value="RING FINGER DOMAIN AND KELCH REPEAT-CONTAINING PROTEIN DDB_G0271372"/>
    <property type="match status" value="1"/>
</dbReference>
<reference evidence="4" key="1">
    <citation type="submission" date="2022-07" db="EMBL/GenBank/DDBJ databases">
        <title>Phylogenomic reconstructions and comparative analyses of Kickxellomycotina fungi.</title>
        <authorList>
            <person name="Reynolds N.K."/>
            <person name="Stajich J.E."/>
            <person name="Barry K."/>
            <person name="Grigoriev I.V."/>
            <person name="Crous P."/>
            <person name="Smith M.E."/>
        </authorList>
    </citation>
    <scope>NUCLEOTIDE SEQUENCE</scope>
    <source>
        <strain evidence="4">NBRC 100468</strain>
    </source>
</reference>
<keyword evidence="3" id="KW-0732">Signal</keyword>
<name>A0A9W8A761_9FUNG</name>
<organism evidence="4 5">
    <name type="scientific">Mycoemilia scoparia</name>
    <dbReference type="NCBI Taxonomy" id="417184"/>
    <lineage>
        <taxon>Eukaryota</taxon>
        <taxon>Fungi</taxon>
        <taxon>Fungi incertae sedis</taxon>
        <taxon>Zoopagomycota</taxon>
        <taxon>Kickxellomycotina</taxon>
        <taxon>Kickxellomycetes</taxon>
        <taxon>Kickxellales</taxon>
        <taxon>Kickxellaceae</taxon>
        <taxon>Mycoemilia</taxon>
    </lineage>
</organism>
<feature type="signal peptide" evidence="3">
    <location>
        <begin position="1"/>
        <end position="22"/>
    </location>
</feature>
<evidence type="ECO:0008006" key="6">
    <source>
        <dbReference type="Google" id="ProtNLM"/>
    </source>
</evidence>
<dbReference type="PANTHER" id="PTHR24412">
    <property type="entry name" value="KELCH PROTEIN"/>
    <property type="match status" value="1"/>
</dbReference>
<dbReference type="OrthoDB" id="432528at2759"/>
<comment type="caution">
    <text evidence="4">The sequence shown here is derived from an EMBL/GenBank/DDBJ whole genome shotgun (WGS) entry which is preliminary data.</text>
</comment>
<sequence length="391" mass="41433">MKVLSSFCFGLSALSLAQSGHGAPRQGTGFNPNVNDWEISGAMLSVPRSRIAGAAAGSKAIFAGGYLDNDTYVDTVDIYDRTTGQWSTDKLPTVRSEIGSGSFGGRYALFAGGMDSNFAPLSIVDVYDTQTGKWSQFNLTVPRGAPRIVDLGDRAAIVGGLSGDLNYLSKTIDFVDLNFRVTSMEQPVFRPQFGLPMSDPNTGFGIVTSNYQNNDPGNRFNDFQGSPQTTLFNVVSNSVNVTRGADFPSPRFSVGGAGTNGIFAVGGGQVFGQDDSSDDSGPSARVDLFCQDRLEWCGTLQLAEPRTFPNSHQLGGRYVVFAGGDGSKVFDVLDTNTRQWVSHSPNIQLHTLRTGATSVSIDGCVILVGGGLVYQGANSTASVEIFNACTA</sequence>
<accession>A0A9W8A761</accession>
<dbReference type="Gene3D" id="2.120.10.80">
    <property type="entry name" value="Kelch-type beta propeller"/>
    <property type="match status" value="2"/>
</dbReference>
<dbReference type="Proteomes" id="UP001150538">
    <property type="component" value="Unassembled WGS sequence"/>
</dbReference>
<evidence type="ECO:0000256" key="2">
    <source>
        <dbReference type="ARBA" id="ARBA00022737"/>
    </source>
</evidence>
<dbReference type="InterPro" id="IPR015915">
    <property type="entry name" value="Kelch-typ_b-propeller"/>
</dbReference>
<keyword evidence="5" id="KW-1185">Reference proteome</keyword>
<dbReference type="SUPFAM" id="SSF117281">
    <property type="entry name" value="Kelch motif"/>
    <property type="match status" value="2"/>
</dbReference>
<proteinExistence type="predicted"/>
<keyword evidence="2" id="KW-0677">Repeat</keyword>
<keyword evidence="1" id="KW-0880">Kelch repeat</keyword>
<dbReference type="AlphaFoldDB" id="A0A9W8A761"/>
<protein>
    <recommendedName>
        <fullName evidence="6">Kelch repeat-containing protein</fullName>
    </recommendedName>
</protein>
<evidence type="ECO:0000256" key="3">
    <source>
        <dbReference type="SAM" id="SignalP"/>
    </source>
</evidence>